<name>A0ABP4GFG7_9ACTN</name>
<organism evidence="2 3">
    <name type="scientific">Kitasatospora nipponensis</name>
    <dbReference type="NCBI Taxonomy" id="258049"/>
    <lineage>
        <taxon>Bacteria</taxon>
        <taxon>Bacillati</taxon>
        <taxon>Actinomycetota</taxon>
        <taxon>Actinomycetes</taxon>
        <taxon>Kitasatosporales</taxon>
        <taxon>Streptomycetaceae</taxon>
        <taxon>Kitasatospora</taxon>
    </lineage>
</organism>
<proteinExistence type="predicted"/>
<dbReference type="EMBL" id="BAAALF010000012">
    <property type="protein sequence ID" value="GAA1223670.1"/>
    <property type="molecule type" value="Genomic_DNA"/>
</dbReference>
<evidence type="ECO:0000313" key="2">
    <source>
        <dbReference type="EMBL" id="GAA1223670.1"/>
    </source>
</evidence>
<reference evidence="3" key="1">
    <citation type="journal article" date="2019" name="Int. J. Syst. Evol. Microbiol.">
        <title>The Global Catalogue of Microorganisms (GCM) 10K type strain sequencing project: providing services to taxonomists for standard genome sequencing and annotation.</title>
        <authorList>
            <consortium name="The Broad Institute Genomics Platform"/>
            <consortium name="The Broad Institute Genome Sequencing Center for Infectious Disease"/>
            <person name="Wu L."/>
            <person name="Ma J."/>
        </authorList>
    </citation>
    <scope>NUCLEOTIDE SEQUENCE [LARGE SCALE GENOMIC DNA]</scope>
    <source>
        <strain evidence="3">JCM 13004</strain>
    </source>
</reference>
<keyword evidence="3" id="KW-1185">Reference proteome</keyword>
<feature type="compositionally biased region" description="Basic residues" evidence="1">
    <location>
        <begin position="115"/>
        <end position="127"/>
    </location>
</feature>
<feature type="region of interest" description="Disordered" evidence="1">
    <location>
        <begin position="40"/>
        <end position="127"/>
    </location>
</feature>
<evidence type="ECO:0000256" key="1">
    <source>
        <dbReference type="SAM" id="MobiDB-lite"/>
    </source>
</evidence>
<gene>
    <name evidence="2" type="ORF">GCM10009665_12440</name>
</gene>
<comment type="caution">
    <text evidence="2">The sequence shown here is derived from an EMBL/GenBank/DDBJ whole genome shotgun (WGS) entry which is preliminary data.</text>
</comment>
<sequence>MWTIQRSIRRRRLVLVVPRVTVPTGRPAGEVGGFDVRRVAEDPAGPGTEETAIPAGYADRGAGGAVPGRWSAGRVRRRGRGQGGGAGRKIPGGSGMRGTPSGVVSLLNASERSVGRTRKQTRKASAE</sequence>
<accession>A0ABP4GFG7</accession>
<feature type="compositionally biased region" description="Gly residues" evidence="1">
    <location>
        <begin position="81"/>
        <end position="96"/>
    </location>
</feature>
<protein>
    <submittedName>
        <fullName evidence="2">Uncharacterized protein</fullName>
    </submittedName>
</protein>
<dbReference type="Proteomes" id="UP001500037">
    <property type="component" value="Unassembled WGS sequence"/>
</dbReference>
<evidence type="ECO:0000313" key="3">
    <source>
        <dbReference type="Proteomes" id="UP001500037"/>
    </source>
</evidence>